<gene>
    <name evidence="7" type="ordered locus">Mflv_3877</name>
</gene>
<feature type="DNA-binding region" description="H-T-H motif" evidence="4">
    <location>
        <begin position="70"/>
        <end position="89"/>
    </location>
</feature>
<evidence type="ECO:0000256" key="4">
    <source>
        <dbReference type="PROSITE-ProRule" id="PRU00335"/>
    </source>
</evidence>
<dbReference type="STRING" id="350054.Mflv_3877"/>
<feature type="domain" description="HTH tetR-type" evidence="6">
    <location>
        <begin position="47"/>
        <end position="107"/>
    </location>
</feature>
<dbReference type="PROSITE" id="PS50977">
    <property type="entry name" value="HTH_TETR_2"/>
    <property type="match status" value="1"/>
</dbReference>
<evidence type="ECO:0000256" key="1">
    <source>
        <dbReference type="ARBA" id="ARBA00023015"/>
    </source>
</evidence>
<dbReference type="AlphaFoldDB" id="A4TCW7"/>
<dbReference type="PRINTS" id="PR00455">
    <property type="entry name" value="HTHTETR"/>
</dbReference>
<dbReference type="InterPro" id="IPR009057">
    <property type="entry name" value="Homeodomain-like_sf"/>
</dbReference>
<proteinExistence type="predicted"/>
<feature type="region of interest" description="Disordered" evidence="5">
    <location>
        <begin position="1"/>
        <end position="43"/>
    </location>
</feature>
<dbReference type="eggNOG" id="COG1309">
    <property type="taxonomic scope" value="Bacteria"/>
</dbReference>
<dbReference type="HOGENOM" id="CLU_069356_2_2_11"/>
<sequence length="223" mass="24338">MPSLHSSADRPHSGQIRMPRPVQGVGCHTVPVTQSGETRGLRERKKAATRLAIRREAFRLFEDQGYANTTVEQIADAAEISPSTFYRYFAVKEAVLLSDDHTTPIVDAFVAAPSDMSPIAAYRHAVAEVFAGLSPEERDNAILGQRLLYTVPDARGLVYNEYVRLLGLIADGLAHRLPEPTDAMERRVIAGAVVGVLIAASHNNPLPGDVVDRALTFLDSRLL</sequence>
<evidence type="ECO:0000256" key="2">
    <source>
        <dbReference type="ARBA" id="ARBA00023125"/>
    </source>
</evidence>
<evidence type="ECO:0000256" key="3">
    <source>
        <dbReference type="ARBA" id="ARBA00023163"/>
    </source>
</evidence>
<dbReference type="GO" id="GO:0000976">
    <property type="term" value="F:transcription cis-regulatory region binding"/>
    <property type="evidence" value="ECO:0007669"/>
    <property type="project" value="TreeGrafter"/>
</dbReference>
<keyword evidence="2 4" id="KW-0238">DNA-binding</keyword>
<dbReference type="SUPFAM" id="SSF46689">
    <property type="entry name" value="Homeodomain-like"/>
    <property type="match status" value="1"/>
</dbReference>
<dbReference type="Gene3D" id="1.10.357.10">
    <property type="entry name" value="Tetracycline Repressor, domain 2"/>
    <property type="match status" value="1"/>
</dbReference>
<dbReference type="Pfam" id="PF00440">
    <property type="entry name" value="TetR_N"/>
    <property type="match status" value="1"/>
</dbReference>
<protein>
    <submittedName>
        <fullName evidence="7">Transcriptional regulator, TetR family</fullName>
    </submittedName>
</protein>
<dbReference type="KEGG" id="mgi:Mflv_3877"/>
<name>A4TCW7_MYCGI</name>
<reference evidence="7" key="2">
    <citation type="journal article" date="2013" name="PLoS ONE">
        <title>A Gene Expression Study of the Activities of Aromatic Ring-Cleavage Dioxygenases in Mycobacterium gilvum PYR-GCK to Changes in Salinity and pH during Pyrene Degradation.</title>
        <authorList>
            <person name="Badejo A.C."/>
            <person name="Badejo A.O."/>
            <person name="Shin K.H."/>
            <person name="Chai Y.G."/>
        </authorList>
    </citation>
    <scope>NUCLEOTIDE SEQUENCE [LARGE SCALE GENOMIC DNA]</scope>
    <source>
        <strain evidence="7">PYR-GCK</strain>
    </source>
</reference>
<dbReference type="PANTHER" id="PTHR30055:SF238">
    <property type="entry name" value="MYCOFACTOCIN BIOSYNTHESIS TRANSCRIPTIONAL REGULATOR MFTR-RELATED"/>
    <property type="match status" value="1"/>
</dbReference>
<evidence type="ECO:0000313" key="7">
    <source>
        <dbReference type="EMBL" id="ABP46348.1"/>
    </source>
</evidence>
<evidence type="ECO:0000259" key="6">
    <source>
        <dbReference type="PROSITE" id="PS50977"/>
    </source>
</evidence>
<reference evidence="7" key="1">
    <citation type="submission" date="2007-04" db="EMBL/GenBank/DDBJ databases">
        <authorList>
            <consortium name="US DOE Joint Genome Institute"/>
            <person name="Copeland A."/>
            <person name="Lucas S."/>
            <person name="Lapidus A."/>
            <person name="Barry K."/>
            <person name="Detter J.C."/>
            <person name="Glavina del Rio T."/>
            <person name="Hammon N."/>
            <person name="Israni S."/>
            <person name="Dalin E."/>
            <person name="Tice H."/>
            <person name="Pitluck S."/>
            <person name="Chain P."/>
            <person name="Malfatti S."/>
            <person name="Shin M."/>
            <person name="Vergez L."/>
            <person name="Schmutz J."/>
            <person name="Larimer F."/>
            <person name="Land M."/>
            <person name="Hauser L."/>
            <person name="Kyrpides N."/>
            <person name="Mikhailova N."/>
            <person name="Miller C."/>
            <person name="Richardson P."/>
        </authorList>
    </citation>
    <scope>NUCLEOTIDE SEQUENCE</scope>
    <source>
        <strain evidence="7">PYR-GCK</strain>
    </source>
</reference>
<dbReference type="InterPro" id="IPR041347">
    <property type="entry name" value="MftR_C"/>
</dbReference>
<keyword evidence="3" id="KW-0804">Transcription</keyword>
<dbReference type="EMBL" id="CP000656">
    <property type="protein sequence ID" value="ABP46348.1"/>
    <property type="molecule type" value="Genomic_DNA"/>
</dbReference>
<keyword evidence="1" id="KW-0805">Transcription regulation</keyword>
<dbReference type="Pfam" id="PF17754">
    <property type="entry name" value="TetR_C_14"/>
    <property type="match status" value="1"/>
</dbReference>
<evidence type="ECO:0000256" key="5">
    <source>
        <dbReference type="SAM" id="MobiDB-lite"/>
    </source>
</evidence>
<organism evidence="7">
    <name type="scientific">Mycolicibacterium gilvum (strain PYR-GCK)</name>
    <name type="common">Mycobacterium gilvum (strain PYR-GCK)</name>
    <dbReference type="NCBI Taxonomy" id="350054"/>
    <lineage>
        <taxon>Bacteria</taxon>
        <taxon>Bacillati</taxon>
        <taxon>Actinomycetota</taxon>
        <taxon>Actinomycetes</taxon>
        <taxon>Mycobacteriales</taxon>
        <taxon>Mycobacteriaceae</taxon>
        <taxon>Mycolicibacterium</taxon>
    </lineage>
</organism>
<dbReference type="InterPro" id="IPR001647">
    <property type="entry name" value="HTH_TetR"/>
</dbReference>
<accession>A4TCW7</accession>
<dbReference type="PANTHER" id="PTHR30055">
    <property type="entry name" value="HTH-TYPE TRANSCRIPTIONAL REGULATOR RUTR"/>
    <property type="match status" value="1"/>
</dbReference>
<dbReference type="InterPro" id="IPR050109">
    <property type="entry name" value="HTH-type_TetR-like_transc_reg"/>
</dbReference>
<dbReference type="GO" id="GO:0003700">
    <property type="term" value="F:DNA-binding transcription factor activity"/>
    <property type="evidence" value="ECO:0007669"/>
    <property type="project" value="TreeGrafter"/>
</dbReference>
<dbReference type="Gene3D" id="1.10.10.60">
    <property type="entry name" value="Homeodomain-like"/>
    <property type="match status" value="1"/>
</dbReference>